<dbReference type="Proteomes" id="UP000053660">
    <property type="component" value="Unassembled WGS sequence"/>
</dbReference>
<name>A0A0B1SD91_OESDE</name>
<gene>
    <name evidence="4" type="ORF">OESDEN_18435</name>
</gene>
<dbReference type="SUPFAM" id="SSF57889">
    <property type="entry name" value="Cysteine-rich domain"/>
    <property type="match status" value="1"/>
</dbReference>
<dbReference type="PANTHER" id="PTHR22968:SF14">
    <property type="entry name" value="PROTEIN KINASE C"/>
    <property type="match status" value="1"/>
</dbReference>
<sequence>MASLLHQPTFCAHCKEFIFGFGKQGYQCQTCTMVVHKRCHEKVVCKCTGNGVEENSGDAGDVSACGDCHKNALILPIFHRFHKDLK</sequence>
<dbReference type="GO" id="GO:0005829">
    <property type="term" value="C:cytosol"/>
    <property type="evidence" value="ECO:0007669"/>
    <property type="project" value="TreeGrafter"/>
</dbReference>
<keyword evidence="1" id="KW-0479">Metal-binding</keyword>
<proteinExistence type="predicted"/>
<dbReference type="GO" id="GO:0004674">
    <property type="term" value="F:protein serine/threonine kinase activity"/>
    <property type="evidence" value="ECO:0007669"/>
    <property type="project" value="UniProtKB-KW"/>
</dbReference>
<feature type="domain" description="Phorbol-ester/DAG-type" evidence="3">
    <location>
        <begin position="1"/>
        <end position="47"/>
    </location>
</feature>
<dbReference type="AlphaFoldDB" id="A0A0B1SD91"/>
<reference evidence="4 5" key="1">
    <citation type="submission" date="2014-03" db="EMBL/GenBank/DDBJ databases">
        <title>Draft genome of the hookworm Oesophagostomum dentatum.</title>
        <authorList>
            <person name="Mitreva M."/>
        </authorList>
    </citation>
    <scope>NUCLEOTIDE SEQUENCE [LARGE SCALE GENOMIC DNA]</scope>
    <source>
        <strain evidence="4 5">OD-Hann</strain>
    </source>
</reference>
<dbReference type="GO" id="GO:0016020">
    <property type="term" value="C:membrane"/>
    <property type="evidence" value="ECO:0007669"/>
    <property type="project" value="UniProtKB-SubCell"/>
</dbReference>
<dbReference type="EMBL" id="KN584514">
    <property type="protein sequence ID" value="KHJ81876.1"/>
    <property type="molecule type" value="Genomic_DNA"/>
</dbReference>
<dbReference type="InterPro" id="IPR020454">
    <property type="entry name" value="DAG/PE-bd"/>
</dbReference>
<dbReference type="GO" id="GO:0035556">
    <property type="term" value="P:intracellular signal transduction"/>
    <property type="evidence" value="ECO:0007669"/>
    <property type="project" value="TreeGrafter"/>
</dbReference>
<dbReference type="PRINTS" id="PR00008">
    <property type="entry name" value="DAGPEDOMAIN"/>
</dbReference>
<dbReference type="GO" id="GO:0007200">
    <property type="term" value="P:phospholipase C-activating G protein-coupled receptor signaling pathway"/>
    <property type="evidence" value="ECO:0007669"/>
    <property type="project" value="TreeGrafter"/>
</dbReference>
<dbReference type="Gene3D" id="3.30.60.20">
    <property type="match status" value="1"/>
</dbReference>
<keyword evidence="5" id="KW-1185">Reference proteome</keyword>
<evidence type="ECO:0000256" key="1">
    <source>
        <dbReference type="ARBA" id="ARBA00022723"/>
    </source>
</evidence>
<organism evidence="4 5">
    <name type="scientific">Oesophagostomum dentatum</name>
    <name type="common">Nodular worm</name>
    <dbReference type="NCBI Taxonomy" id="61180"/>
    <lineage>
        <taxon>Eukaryota</taxon>
        <taxon>Metazoa</taxon>
        <taxon>Ecdysozoa</taxon>
        <taxon>Nematoda</taxon>
        <taxon>Chromadorea</taxon>
        <taxon>Rhabditida</taxon>
        <taxon>Rhabditina</taxon>
        <taxon>Rhabditomorpha</taxon>
        <taxon>Strongyloidea</taxon>
        <taxon>Strongylidae</taxon>
        <taxon>Oesophagostomum</taxon>
    </lineage>
</organism>
<dbReference type="SMART" id="SM00109">
    <property type="entry name" value="C1"/>
    <property type="match status" value="1"/>
</dbReference>
<dbReference type="PANTHER" id="PTHR22968">
    <property type="entry name" value="PROTEIN KINASE C, MU"/>
    <property type="match status" value="1"/>
</dbReference>
<dbReference type="OrthoDB" id="63267at2759"/>
<dbReference type="GO" id="GO:0008270">
    <property type="term" value="F:zinc ion binding"/>
    <property type="evidence" value="ECO:0007669"/>
    <property type="project" value="UniProtKB-KW"/>
</dbReference>
<evidence type="ECO:0000313" key="5">
    <source>
        <dbReference type="Proteomes" id="UP000053660"/>
    </source>
</evidence>
<dbReference type="PROSITE" id="PS50081">
    <property type="entry name" value="ZF_DAG_PE_2"/>
    <property type="match status" value="1"/>
</dbReference>
<protein>
    <submittedName>
        <fullName evidence="4">Phorbol esters/diacylglycerol binding domain protein</fullName>
    </submittedName>
</protein>
<dbReference type="InterPro" id="IPR002219">
    <property type="entry name" value="PKC_DAG/PE"/>
</dbReference>
<evidence type="ECO:0000313" key="4">
    <source>
        <dbReference type="EMBL" id="KHJ81876.1"/>
    </source>
</evidence>
<dbReference type="InterPro" id="IPR046349">
    <property type="entry name" value="C1-like_sf"/>
</dbReference>
<dbReference type="Pfam" id="PF00130">
    <property type="entry name" value="C1_1"/>
    <property type="match status" value="1"/>
</dbReference>
<evidence type="ECO:0000259" key="3">
    <source>
        <dbReference type="PROSITE" id="PS50081"/>
    </source>
</evidence>
<keyword evidence="2" id="KW-0862">Zinc</keyword>
<accession>A0A0B1SD91</accession>
<evidence type="ECO:0000256" key="2">
    <source>
        <dbReference type="ARBA" id="ARBA00022833"/>
    </source>
</evidence>